<feature type="region of interest" description="Disordered" evidence="1">
    <location>
        <begin position="132"/>
        <end position="212"/>
    </location>
</feature>
<sequence>MYGKQGAHEVTEDQWAAWSRAWGGAWPWRRARIGTLRISLLPYKAVRGELFLEGYIRGPKRPCGAQGARGIGRVAATLAPAPGTPRRLGSGRTPASDLRLGARWSPRRPEPAPRRGERVAYRVSPFWRGRGLSGGCQGAEKKRQRRKSHTMEQNKGECAKTAAGARLARRAQSPPPAPPAPQCVPPRPAPPRPPSLLSRRRGPGWGQTRSKN</sequence>
<reference evidence="3" key="1">
    <citation type="submission" date="2025-08" db="UniProtKB">
        <authorList>
            <consortium name="RefSeq"/>
        </authorList>
    </citation>
    <scope>IDENTIFICATION</scope>
    <source>
        <tissue evidence="3">Muscle</tissue>
    </source>
</reference>
<evidence type="ECO:0000313" key="3">
    <source>
        <dbReference type="RefSeq" id="XP_028352853.1"/>
    </source>
</evidence>
<evidence type="ECO:0000313" key="2">
    <source>
        <dbReference type="Proteomes" id="UP000248484"/>
    </source>
</evidence>
<keyword evidence="2" id="KW-1185">Reference proteome</keyword>
<protein>
    <submittedName>
        <fullName evidence="3">Translation initiation factor IF-2-like</fullName>
    </submittedName>
</protein>
<dbReference type="InParanoid" id="A0A455BYJ6"/>
<accession>A0A455BYJ6</accession>
<proteinExistence type="predicted"/>
<feature type="compositionally biased region" description="Pro residues" evidence="1">
    <location>
        <begin position="173"/>
        <end position="194"/>
    </location>
</feature>
<dbReference type="AlphaFoldDB" id="A0A455BYJ6"/>
<feature type="region of interest" description="Disordered" evidence="1">
    <location>
        <begin position="79"/>
        <end position="117"/>
    </location>
</feature>
<evidence type="ECO:0000256" key="1">
    <source>
        <dbReference type="SAM" id="MobiDB-lite"/>
    </source>
</evidence>
<dbReference type="KEGG" id="pcad:114487362"/>
<feature type="compositionally biased region" description="Basic and acidic residues" evidence="1">
    <location>
        <begin position="149"/>
        <end position="158"/>
    </location>
</feature>
<name>A0A455BYJ6_PHYMC</name>
<feature type="compositionally biased region" description="Basic and acidic residues" evidence="1">
    <location>
        <begin position="107"/>
        <end position="117"/>
    </location>
</feature>
<dbReference type="GeneID" id="114487362"/>
<dbReference type="Proteomes" id="UP000248484">
    <property type="component" value="Chromosome 2"/>
</dbReference>
<organism evidence="2 3">
    <name type="scientific">Physeter macrocephalus</name>
    <name type="common">Sperm whale</name>
    <name type="synonym">Physeter catodon</name>
    <dbReference type="NCBI Taxonomy" id="9755"/>
    <lineage>
        <taxon>Eukaryota</taxon>
        <taxon>Metazoa</taxon>
        <taxon>Chordata</taxon>
        <taxon>Craniata</taxon>
        <taxon>Vertebrata</taxon>
        <taxon>Euteleostomi</taxon>
        <taxon>Mammalia</taxon>
        <taxon>Eutheria</taxon>
        <taxon>Laurasiatheria</taxon>
        <taxon>Artiodactyla</taxon>
        <taxon>Whippomorpha</taxon>
        <taxon>Cetacea</taxon>
        <taxon>Odontoceti</taxon>
        <taxon>Physeteridae</taxon>
        <taxon>Physeter</taxon>
    </lineage>
</organism>
<dbReference type="OrthoDB" id="10349585at2759"/>
<dbReference type="RefSeq" id="XP_028352853.1">
    <property type="nucleotide sequence ID" value="XM_028497052.1"/>
</dbReference>
<gene>
    <name evidence="3" type="primary">LOC114487362</name>
</gene>